<keyword evidence="3 11" id="KW-0812">Transmembrane</keyword>
<feature type="transmembrane region" description="Helical" evidence="11">
    <location>
        <begin position="701"/>
        <end position="729"/>
    </location>
</feature>
<keyword evidence="7 11" id="KW-1133">Transmembrane helix</keyword>
<evidence type="ECO:0000256" key="5">
    <source>
        <dbReference type="ARBA" id="ARBA00022741"/>
    </source>
</evidence>
<dbReference type="GO" id="GO:0016887">
    <property type="term" value="F:ATP hydrolysis activity"/>
    <property type="evidence" value="ECO:0007669"/>
    <property type="project" value="InterPro"/>
</dbReference>
<feature type="domain" description="ABC transporter" evidence="12">
    <location>
        <begin position="1024"/>
        <end position="1260"/>
    </location>
</feature>
<dbReference type="PROSITE" id="PS50893">
    <property type="entry name" value="ABC_TRANSPORTER_2"/>
    <property type="match status" value="2"/>
</dbReference>
<reference evidence="14" key="1">
    <citation type="journal article" date="2022" name="Plant J.">
        <title>Strategies of tolerance reflected in two North American maple genomes.</title>
        <authorList>
            <person name="McEvoy S.L."/>
            <person name="Sezen U.U."/>
            <person name="Trouern-Trend A."/>
            <person name="McMahon S.M."/>
            <person name="Schaberg P.G."/>
            <person name="Yang J."/>
            <person name="Wegrzyn J.L."/>
            <person name="Swenson N.G."/>
        </authorList>
    </citation>
    <scope>NUCLEOTIDE SEQUENCE</scope>
    <source>
        <strain evidence="14">91603</strain>
    </source>
</reference>
<dbReference type="PROSITE" id="PS50929">
    <property type="entry name" value="ABC_TM1F"/>
    <property type="match status" value="2"/>
</dbReference>
<dbReference type="Pfam" id="PF00664">
    <property type="entry name" value="ABC_membrane"/>
    <property type="match status" value="2"/>
</dbReference>
<keyword evidence="4" id="KW-0677">Repeat</keyword>
<dbReference type="Pfam" id="PF00005">
    <property type="entry name" value="ABC_tran"/>
    <property type="match status" value="2"/>
</dbReference>
<dbReference type="SMART" id="SM00382">
    <property type="entry name" value="AAA"/>
    <property type="match status" value="2"/>
</dbReference>
<dbReference type="Gene3D" id="3.40.50.300">
    <property type="entry name" value="P-loop containing nucleotide triphosphate hydrolases"/>
    <property type="match status" value="2"/>
</dbReference>
<evidence type="ECO:0000313" key="14">
    <source>
        <dbReference type="EMBL" id="KAI9192324.1"/>
    </source>
</evidence>
<dbReference type="GO" id="GO:0005524">
    <property type="term" value="F:ATP binding"/>
    <property type="evidence" value="ECO:0007669"/>
    <property type="project" value="UniProtKB-KW"/>
</dbReference>
<keyword evidence="9" id="KW-0325">Glycoprotein</keyword>
<dbReference type="InterPro" id="IPR003593">
    <property type="entry name" value="AAA+_ATPase"/>
</dbReference>
<reference evidence="14" key="2">
    <citation type="submission" date="2023-02" db="EMBL/GenBank/DDBJ databases">
        <authorList>
            <person name="Swenson N.G."/>
            <person name="Wegrzyn J.L."/>
            <person name="Mcevoy S.L."/>
        </authorList>
    </citation>
    <scope>NUCLEOTIDE SEQUENCE</scope>
    <source>
        <strain evidence="14">91603</strain>
        <tissue evidence="14">Leaf</tissue>
    </source>
</reference>
<feature type="domain" description="ABC transporter" evidence="12">
    <location>
        <begin position="395"/>
        <end position="631"/>
    </location>
</feature>
<dbReference type="CDD" id="cd03249">
    <property type="entry name" value="ABC_MTABC3_MDL1_MDL2"/>
    <property type="match status" value="2"/>
</dbReference>
<evidence type="ECO:0000256" key="9">
    <source>
        <dbReference type="ARBA" id="ARBA00023180"/>
    </source>
</evidence>
<feature type="transmembrane region" description="Helical" evidence="11">
    <location>
        <begin position="741"/>
        <end position="761"/>
    </location>
</feature>
<dbReference type="PANTHER" id="PTHR45136:SF2">
    <property type="entry name" value="ABC TRANSPORTER DOMAIN-CONTAINING PROTEIN"/>
    <property type="match status" value="1"/>
</dbReference>
<comment type="caution">
    <text evidence="14">The sequence shown here is derived from an EMBL/GenBank/DDBJ whole genome shotgun (WGS) entry which is preliminary data.</text>
</comment>
<feature type="transmembrane region" description="Helical" evidence="11">
    <location>
        <begin position="848"/>
        <end position="867"/>
    </location>
</feature>
<accession>A0AAD5JAD2</accession>
<evidence type="ECO:0000256" key="6">
    <source>
        <dbReference type="ARBA" id="ARBA00022840"/>
    </source>
</evidence>
<dbReference type="Proteomes" id="UP001064489">
    <property type="component" value="Chromosome 6"/>
</dbReference>
<keyword evidence="2" id="KW-0813">Transport</keyword>
<dbReference type="GO" id="GO:0016020">
    <property type="term" value="C:membrane"/>
    <property type="evidence" value="ECO:0007669"/>
    <property type="project" value="InterPro"/>
</dbReference>
<name>A0AAD5JAD2_ACENE</name>
<dbReference type="SUPFAM" id="SSF90123">
    <property type="entry name" value="ABC transporter transmembrane region"/>
    <property type="match status" value="2"/>
</dbReference>
<dbReference type="Gene3D" id="1.20.1560.10">
    <property type="entry name" value="ABC transporter type 1, transmembrane domain"/>
    <property type="match status" value="2"/>
</dbReference>
<gene>
    <name evidence="14" type="ORF">LWI28_021257</name>
</gene>
<evidence type="ECO:0000256" key="1">
    <source>
        <dbReference type="ARBA" id="ARBA00007577"/>
    </source>
</evidence>
<feature type="transmembrane region" description="Helical" evidence="11">
    <location>
        <begin position="220"/>
        <end position="238"/>
    </location>
</feature>
<feature type="transmembrane region" description="Helical" evidence="11">
    <location>
        <begin position="925"/>
        <end position="948"/>
    </location>
</feature>
<proteinExistence type="inferred from homology"/>
<organism evidence="14 15">
    <name type="scientific">Acer negundo</name>
    <name type="common">Box elder</name>
    <dbReference type="NCBI Taxonomy" id="4023"/>
    <lineage>
        <taxon>Eukaryota</taxon>
        <taxon>Viridiplantae</taxon>
        <taxon>Streptophyta</taxon>
        <taxon>Embryophyta</taxon>
        <taxon>Tracheophyta</taxon>
        <taxon>Spermatophyta</taxon>
        <taxon>Magnoliopsida</taxon>
        <taxon>eudicotyledons</taxon>
        <taxon>Gunneridae</taxon>
        <taxon>Pentapetalae</taxon>
        <taxon>rosids</taxon>
        <taxon>malvids</taxon>
        <taxon>Sapindales</taxon>
        <taxon>Sapindaceae</taxon>
        <taxon>Hippocastanoideae</taxon>
        <taxon>Acereae</taxon>
        <taxon>Acer</taxon>
    </lineage>
</organism>
<evidence type="ECO:0000259" key="12">
    <source>
        <dbReference type="PROSITE" id="PS50893"/>
    </source>
</evidence>
<feature type="transmembrane region" description="Helical" evidence="11">
    <location>
        <begin position="71"/>
        <end position="99"/>
    </location>
</feature>
<dbReference type="SUPFAM" id="SSF52540">
    <property type="entry name" value="P-loop containing nucleoside triphosphate hydrolases"/>
    <property type="match status" value="2"/>
</dbReference>
<evidence type="ECO:0000256" key="4">
    <source>
        <dbReference type="ARBA" id="ARBA00022737"/>
    </source>
</evidence>
<dbReference type="InterPro" id="IPR017871">
    <property type="entry name" value="ABC_transporter-like_CS"/>
</dbReference>
<feature type="domain" description="ABC transmembrane type-1" evidence="13">
    <location>
        <begin position="75"/>
        <end position="360"/>
    </location>
</feature>
<dbReference type="PROSITE" id="PS00211">
    <property type="entry name" value="ABC_TRANSPORTER_1"/>
    <property type="match status" value="1"/>
</dbReference>
<feature type="transmembrane region" description="Helical" evidence="11">
    <location>
        <begin position="119"/>
        <end position="141"/>
    </location>
</feature>
<dbReference type="InterPro" id="IPR011527">
    <property type="entry name" value="ABC1_TM_dom"/>
</dbReference>
<dbReference type="PANTHER" id="PTHR45136">
    <property type="entry name" value="ABC TRANSPORTER DOMAIN-CONTAINING PROTEIN"/>
    <property type="match status" value="1"/>
</dbReference>
<feature type="transmembrane region" description="Helical" evidence="11">
    <location>
        <begin position="301"/>
        <end position="320"/>
    </location>
</feature>
<protein>
    <submittedName>
        <fullName evidence="14">Uncharacterized protein</fullName>
    </submittedName>
</protein>
<feature type="transmembrane region" description="Helical" evidence="11">
    <location>
        <begin position="340"/>
        <end position="359"/>
    </location>
</feature>
<keyword evidence="6" id="KW-0067">ATP-binding</keyword>
<evidence type="ECO:0000256" key="8">
    <source>
        <dbReference type="ARBA" id="ARBA00023136"/>
    </source>
</evidence>
<evidence type="ECO:0000256" key="2">
    <source>
        <dbReference type="ARBA" id="ARBA00022448"/>
    </source>
</evidence>
<dbReference type="InterPro" id="IPR027417">
    <property type="entry name" value="P-loop_NTPase"/>
</dbReference>
<feature type="region of interest" description="Disordered" evidence="10">
    <location>
        <begin position="20"/>
        <end position="51"/>
    </location>
</feature>
<comment type="similarity">
    <text evidence="1">Belongs to the ABC transporter superfamily. ABCB family. Multidrug resistance exporter (TC 3.A.1.201) subfamily.</text>
</comment>
<dbReference type="InterPro" id="IPR036640">
    <property type="entry name" value="ABC1_TM_sf"/>
</dbReference>
<evidence type="ECO:0000259" key="13">
    <source>
        <dbReference type="PROSITE" id="PS50929"/>
    </source>
</evidence>
<feature type="compositionally biased region" description="Basic and acidic residues" evidence="10">
    <location>
        <begin position="26"/>
        <end position="51"/>
    </location>
</feature>
<dbReference type="EMBL" id="JAJSOW010000004">
    <property type="protein sequence ID" value="KAI9192324.1"/>
    <property type="molecule type" value="Genomic_DNA"/>
</dbReference>
<evidence type="ECO:0000256" key="11">
    <source>
        <dbReference type="SAM" id="Phobius"/>
    </source>
</evidence>
<keyword evidence="15" id="KW-1185">Reference proteome</keyword>
<dbReference type="CDD" id="cd18578">
    <property type="entry name" value="ABC_6TM_Pgp_ABCB1_D2_like"/>
    <property type="match status" value="1"/>
</dbReference>
<keyword evidence="8 11" id="KW-0472">Membrane</keyword>
<evidence type="ECO:0000256" key="10">
    <source>
        <dbReference type="SAM" id="MobiDB-lite"/>
    </source>
</evidence>
<evidence type="ECO:0000313" key="15">
    <source>
        <dbReference type="Proteomes" id="UP001064489"/>
    </source>
</evidence>
<dbReference type="CDD" id="cd18577">
    <property type="entry name" value="ABC_6TM_Pgp_ABCB1_D1_like"/>
    <property type="match status" value="1"/>
</dbReference>
<evidence type="ECO:0000256" key="7">
    <source>
        <dbReference type="ARBA" id="ARBA00022989"/>
    </source>
</evidence>
<feature type="domain" description="ABC transmembrane type-1" evidence="13">
    <location>
        <begin position="702"/>
        <end position="989"/>
    </location>
</feature>
<keyword evidence="5" id="KW-0547">Nucleotide-binding</keyword>
<sequence>MTMKLDSAVYKFLGGLQLKTSKKKSREMGESSSENKDDGSLGKHEEENEEMIRTKPGSLRMVLKDSDWKDVLLMVMGSIGSVADGSAMALIMLCLGSLMNGYGSSALTLHDINKYAMSLLYVAVGVGSGAFLEGFCWARTAERQTLRLRRRYLGAVLRQDVGFFDTNHGASMTSQVVSSISTDTLTIQGVLTEKIANFLMHMSTFITGQLVALYLSWRLAIVAIPALSMLIIPGLVYGKLLGGVGEEIQEAYAIAGGIVEQTISSMRTVYSYVAEDRMLKSYKIALEPTLKLGIKQGLLKGMAMGSIGITFAVWALQGWYGSTLVKKNAKGGNVFTAGVSIVYAGLSLGGALINVKYLIEANVAASRIFEMIHRFPNIDSEDQQGITVLDVKGELEFKDINFAYPSRPENLVLRKFGLRVMANQTVGLVGKSGSGKSTIINLLERFYDPLEGIILLDGIDIKTLQLRWLRSQMGLVSQEPILFATSIKENILFGKDEASMEEIVVAAKAANAHNFINQLPDGYDTLVGQLGNQMSEGQKQRISIARALLRDPKILLLDEATSALDSHSEKAVQDALNQASIGRTTIIISHCLSALRNVDLIAVIQSGEVVESGFHDELMGRGGSYSGMVQLQRAIISDDNASTTKSMESNTSDFLDKGTPRTADMQISSHDKITNQLQEDPKGSPSLWYLMCMTMSEWKSTVLGCIGGVCYGMIQPLYSFCLGGLLSVYVITDHREITSQTRIYCFAFLSFAVFSFITNVFQHYHFGIMGESLTKRVREILFGKIITFEIEWFDQENNSSGSLCSRLATDAAMVRTLITDRLSMLAQNISSATLAVVLGALLSWKLALVAIAMQPFIIGAFYTKAIMMKSMSRKLLKAQNNSSELASEAVANHRIITAFYSQEKILKLHELTQISSTKESRKQSWYAGLGLSISQFLTAANAALIFWYGGKLLYQKQITYKHLFQTFFILVSTGRIIAETGSMTSDLSKGTSALKSIFVILKRKSKIDIDDSDGINPEKINGDIEFKEVDFFYPTRPKQIILMHLSLKIDAGTFVALVGQSGSGKSTIIRLIERFYDPSNGSVEVDGVDIKHYNLRALRSHIALVSQEPTLFMGTIHDNIAYGKENATEAEIVEAATIANAHDFISSLRDGYATYCGERGVQLSGGQKQRVALARAILKNPAILLLDEATSALDINSEKLVQDALEKTMVGRTCVVVAHRLSTVQKSDKITVVENGRIIEQGSHSELLAKEENGAYFSLVKFQQLATIGQDVIDHDQARPSG</sequence>
<dbReference type="GO" id="GO:0140359">
    <property type="term" value="F:ABC-type transporter activity"/>
    <property type="evidence" value="ECO:0007669"/>
    <property type="project" value="InterPro"/>
</dbReference>
<dbReference type="FunFam" id="3.40.50.300:FF:000205">
    <property type="entry name" value="ABC transporter B family member 4"/>
    <property type="match status" value="2"/>
</dbReference>
<evidence type="ECO:0000256" key="3">
    <source>
        <dbReference type="ARBA" id="ARBA00022692"/>
    </source>
</evidence>
<dbReference type="InterPro" id="IPR003439">
    <property type="entry name" value="ABC_transporter-like_ATP-bd"/>
</dbReference>